<comment type="caution">
    <text evidence="1">The sequence shown here is derived from an EMBL/GenBank/DDBJ whole genome shotgun (WGS) entry which is preliminary data.</text>
</comment>
<sequence length="91" mass="9688">MTSTQAAPAKSDKPTKEFLVGKWGTDGDCALAIDLRADGTSDGPFGDWSYSDGVISFADAPELKVNVTVIDDKTMESRNDGGKTVKMTRCP</sequence>
<evidence type="ECO:0000313" key="2">
    <source>
        <dbReference type="Proteomes" id="UP000708347"/>
    </source>
</evidence>
<reference evidence="1 2" key="1">
    <citation type="submission" date="2019-05" db="EMBL/GenBank/DDBJ databases">
        <title>Mycolicibacterium sphagni ENV482 genome assembly.</title>
        <authorList>
            <person name="Chen W."/>
            <person name="Faulkner N.W."/>
            <person name="Hyman M.R."/>
        </authorList>
    </citation>
    <scope>NUCLEOTIDE SEQUENCE [LARGE SCALE GENOMIC DNA]</scope>
    <source>
        <strain evidence="1 2">ENV482</strain>
    </source>
</reference>
<dbReference type="EMBL" id="VBSB01000005">
    <property type="protein sequence ID" value="NTY59763.1"/>
    <property type="molecule type" value="Genomic_DNA"/>
</dbReference>
<accession>A0ABX2JT39</accession>
<gene>
    <name evidence="1" type="ORF">FEG63_09380</name>
</gene>
<keyword evidence="2" id="KW-1185">Reference proteome</keyword>
<dbReference type="RefSeq" id="WP_174397601.1">
    <property type="nucleotide sequence ID" value="NZ_VBSB01000005.1"/>
</dbReference>
<dbReference type="Proteomes" id="UP000708347">
    <property type="component" value="Unassembled WGS sequence"/>
</dbReference>
<protein>
    <submittedName>
        <fullName evidence="1">Uncharacterized protein</fullName>
    </submittedName>
</protein>
<evidence type="ECO:0000313" key="1">
    <source>
        <dbReference type="EMBL" id="NTY59763.1"/>
    </source>
</evidence>
<organism evidence="1 2">
    <name type="scientific">Mycolicibacterium sphagni</name>
    <dbReference type="NCBI Taxonomy" id="1786"/>
    <lineage>
        <taxon>Bacteria</taxon>
        <taxon>Bacillati</taxon>
        <taxon>Actinomycetota</taxon>
        <taxon>Actinomycetes</taxon>
        <taxon>Mycobacteriales</taxon>
        <taxon>Mycobacteriaceae</taxon>
        <taxon>Mycolicibacterium</taxon>
    </lineage>
</organism>
<name>A0ABX2JT39_9MYCO</name>
<proteinExistence type="predicted"/>